<dbReference type="Pfam" id="PF07859">
    <property type="entry name" value="Abhydrolase_3"/>
    <property type="match status" value="1"/>
</dbReference>
<keyword evidence="2 4" id="KW-0378">Hydrolase</keyword>
<evidence type="ECO:0000256" key="1">
    <source>
        <dbReference type="ARBA" id="ARBA00010515"/>
    </source>
</evidence>
<sequence>MSQLYLEEGIKQLVSEFIAAGCPSVREQTIEQRRQGYIASTVLAGEAEEVFEVRAVSIDGAELTLFKPSAVNDLPVVIYYHGGCFVSGGVETHNQQLRKLANDAGALVIAVRYRLAPEHVYPAAHDDACHAAEVIYQHCHQWGGDNTKITLMGDSAGGHLALVTCLRLKAKGQWLPHKQVLIYPMLDATAKSQSYSDNGEKYIITRDTLLTGFDLYLDWHPRTDAEASPLRRDDLAGLPETHIITAEFDPLVDEGEQLFRNLLEAGVNAHCRRYLGVIHGFFQLSGVSRSARDAMVQVTNIVKTA</sequence>
<dbReference type="InterPro" id="IPR050300">
    <property type="entry name" value="GDXG_lipolytic_enzyme"/>
</dbReference>
<dbReference type="PANTHER" id="PTHR48081">
    <property type="entry name" value="AB HYDROLASE SUPERFAMILY PROTEIN C4A8.06C"/>
    <property type="match status" value="1"/>
</dbReference>
<dbReference type="Gene3D" id="3.40.50.1820">
    <property type="entry name" value="alpha/beta hydrolase"/>
    <property type="match status" value="1"/>
</dbReference>
<dbReference type="AlphaFoldDB" id="A0A9X2WWV4"/>
<comment type="similarity">
    <text evidence="1">Belongs to the 'GDXG' lipolytic enzyme family.</text>
</comment>
<dbReference type="PANTHER" id="PTHR48081:SF8">
    <property type="entry name" value="ALPHA_BETA HYDROLASE FOLD-3 DOMAIN-CONTAINING PROTEIN-RELATED"/>
    <property type="match status" value="1"/>
</dbReference>
<dbReference type="FunFam" id="3.40.50.1820:FF:000089">
    <property type="entry name" value="Alpha/beta hydrolase"/>
    <property type="match status" value="1"/>
</dbReference>
<protein>
    <submittedName>
        <fullName evidence="4">Alpha/beta hydrolase</fullName>
    </submittedName>
</protein>
<gene>
    <name evidence="4" type="ORF">NE536_17485</name>
</gene>
<feature type="domain" description="Alpha/beta hydrolase fold-3" evidence="3">
    <location>
        <begin position="77"/>
        <end position="282"/>
    </location>
</feature>
<evidence type="ECO:0000259" key="3">
    <source>
        <dbReference type="Pfam" id="PF07859"/>
    </source>
</evidence>
<proteinExistence type="inferred from homology"/>
<evidence type="ECO:0000256" key="2">
    <source>
        <dbReference type="ARBA" id="ARBA00022801"/>
    </source>
</evidence>
<dbReference type="RefSeq" id="WP_261273483.1">
    <property type="nucleotide sequence ID" value="NZ_JAMTCC010000034.1"/>
</dbReference>
<name>A0A9X2WWV4_9GAMM</name>
<organism evidence="4 5">
    <name type="scientific">Shewanella septentrionalis</name>
    <dbReference type="NCBI Taxonomy" id="2952223"/>
    <lineage>
        <taxon>Bacteria</taxon>
        <taxon>Pseudomonadati</taxon>
        <taxon>Pseudomonadota</taxon>
        <taxon>Gammaproteobacteria</taxon>
        <taxon>Alteromonadales</taxon>
        <taxon>Shewanellaceae</taxon>
        <taxon>Shewanella</taxon>
    </lineage>
</organism>
<comment type="caution">
    <text evidence="4">The sequence shown here is derived from an EMBL/GenBank/DDBJ whole genome shotgun (WGS) entry which is preliminary data.</text>
</comment>
<dbReference type="Proteomes" id="UP001155604">
    <property type="component" value="Unassembled WGS sequence"/>
</dbReference>
<accession>A0A9X2WWV4</accession>
<dbReference type="SUPFAM" id="SSF53474">
    <property type="entry name" value="alpha/beta-Hydrolases"/>
    <property type="match status" value="1"/>
</dbReference>
<keyword evidence="5" id="KW-1185">Reference proteome</keyword>
<evidence type="ECO:0000313" key="5">
    <source>
        <dbReference type="Proteomes" id="UP001155604"/>
    </source>
</evidence>
<evidence type="ECO:0000313" key="4">
    <source>
        <dbReference type="EMBL" id="MCT7947154.1"/>
    </source>
</evidence>
<dbReference type="EMBL" id="JAMTCC010000034">
    <property type="protein sequence ID" value="MCT7947154.1"/>
    <property type="molecule type" value="Genomic_DNA"/>
</dbReference>
<dbReference type="InterPro" id="IPR013094">
    <property type="entry name" value="AB_hydrolase_3"/>
</dbReference>
<dbReference type="GO" id="GO:0016787">
    <property type="term" value="F:hydrolase activity"/>
    <property type="evidence" value="ECO:0007669"/>
    <property type="project" value="UniProtKB-KW"/>
</dbReference>
<dbReference type="InterPro" id="IPR029058">
    <property type="entry name" value="AB_hydrolase_fold"/>
</dbReference>
<reference evidence="4" key="1">
    <citation type="journal article" date="2023" name="Int. J. Syst. Evol. Microbiol.">
        <title>&lt;i&gt;Shewanella septentrionalis&lt;/i&gt; sp. nov. and &lt;i&gt;Shewanella holmiensis&lt;/i&gt; sp. nov., isolated from Baltic Sea water and sediments.</title>
        <authorList>
            <person name="Martin-Rodriguez A.J."/>
            <person name="Thorell K."/>
            <person name="Joffre E."/>
            <person name="Jensie-Markopoulos S."/>
            <person name="Moore E.R.B."/>
            <person name="Sjoling A."/>
        </authorList>
    </citation>
    <scope>NUCLEOTIDE SEQUENCE</scope>
    <source>
        <strain evidence="4">SP1W3</strain>
    </source>
</reference>